<keyword evidence="1" id="KW-0732">Signal</keyword>
<dbReference type="Proteomes" id="UP000249061">
    <property type="component" value="Unassembled WGS sequence"/>
</dbReference>
<evidence type="ECO:0008006" key="4">
    <source>
        <dbReference type="Google" id="ProtNLM"/>
    </source>
</evidence>
<organism evidence="2 3">
    <name type="scientific">Archangium gephyra</name>
    <dbReference type="NCBI Taxonomy" id="48"/>
    <lineage>
        <taxon>Bacteria</taxon>
        <taxon>Pseudomonadati</taxon>
        <taxon>Myxococcota</taxon>
        <taxon>Myxococcia</taxon>
        <taxon>Myxococcales</taxon>
        <taxon>Cystobacterineae</taxon>
        <taxon>Archangiaceae</taxon>
        <taxon>Archangium</taxon>
    </lineage>
</organism>
<feature type="signal peptide" evidence="1">
    <location>
        <begin position="1"/>
        <end position="19"/>
    </location>
</feature>
<accession>A0A2W5SXN9</accession>
<evidence type="ECO:0000256" key="1">
    <source>
        <dbReference type="SAM" id="SignalP"/>
    </source>
</evidence>
<protein>
    <recommendedName>
        <fullName evidence="4">Lipoprotein</fullName>
    </recommendedName>
</protein>
<gene>
    <name evidence="2" type="ORF">DI536_27160</name>
</gene>
<evidence type="ECO:0000313" key="3">
    <source>
        <dbReference type="Proteomes" id="UP000249061"/>
    </source>
</evidence>
<feature type="chain" id="PRO_5015989903" description="Lipoprotein" evidence="1">
    <location>
        <begin position="20"/>
        <end position="254"/>
    </location>
</feature>
<evidence type="ECO:0000313" key="2">
    <source>
        <dbReference type="EMBL" id="PZR07552.1"/>
    </source>
</evidence>
<name>A0A2W5SXN9_9BACT</name>
<sequence length="254" mass="27591">MLGALLAVSLAQAAPTMSAALLSPSGDSVLMQDDGYDARPDRFVKAFCGAHATTVKFKSKRPDSDDAPSNWTQRNFDKLPGSVFTLGTRVPVDEDAPYCVLMTEAAAKDVTAVAVKNETKDCDADTKTRLAKVSKVKLARCKQVATFDGGALYFLDSARKKKVKPVVRFVALVGEDAIVKEIKASSSEQPSCWRVDDGCEFEPDFYRPLVVLKQGSELGVVILWAGAEGNNLLIDQTSNRRFKEVNLGSFYNSP</sequence>
<proteinExistence type="predicted"/>
<dbReference type="AlphaFoldDB" id="A0A2W5SXN9"/>
<reference evidence="2 3" key="1">
    <citation type="submission" date="2017-08" db="EMBL/GenBank/DDBJ databases">
        <title>Infants hospitalized years apart are colonized by the same room-sourced microbial strains.</title>
        <authorList>
            <person name="Brooks B."/>
            <person name="Olm M.R."/>
            <person name="Firek B.A."/>
            <person name="Baker R."/>
            <person name="Thomas B.C."/>
            <person name="Morowitz M.J."/>
            <person name="Banfield J.F."/>
        </authorList>
    </citation>
    <scope>NUCLEOTIDE SEQUENCE [LARGE SCALE GENOMIC DNA]</scope>
    <source>
        <strain evidence="2">S2_003_000_R2_14</strain>
    </source>
</reference>
<dbReference type="EMBL" id="QFQP01000030">
    <property type="protein sequence ID" value="PZR07552.1"/>
    <property type="molecule type" value="Genomic_DNA"/>
</dbReference>
<comment type="caution">
    <text evidence="2">The sequence shown here is derived from an EMBL/GenBank/DDBJ whole genome shotgun (WGS) entry which is preliminary data.</text>
</comment>